<dbReference type="RefSeq" id="WP_260724148.1">
    <property type="nucleotide sequence ID" value="NZ_CP073721.1"/>
</dbReference>
<evidence type="ECO:0000313" key="4">
    <source>
        <dbReference type="Proteomes" id="UP001058271"/>
    </source>
</evidence>
<dbReference type="Pfam" id="PF05593">
    <property type="entry name" value="RHS_repeat"/>
    <property type="match status" value="2"/>
</dbReference>
<proteinExistence type="predicted"/>
<dbReference type="SUPFAM" id="SSF51294">
    <property type="entry name" value="Hedgehog/intein (Hint) domain"/>
    <property type="match status" value="1"/>
</dbReference>
<accession>A0ABY5YZK6</accession>
<evidence type="ECO:0000259" key="2">
    <source>
        <dbReference type="Pfam" id="PF25023"/>
    </source>
</evidence>
<gene>
    <name evidence="3" type="ORF">Drose_26920</name>
</gene>
<evidence type="ECO:0000256" key="1">
    <source>
        <dbReference type="ARBA" id="ARBA00022737"/>
    </source>
</evidence>
<keyword evidence="1" id="KW-0677">Repeat</keyword>
<dbReference type="EMBL" id="CP073721">
    <property type="protein sequence ID" value="UWZ34801.1"/>
    <property type="molecule type" value="Genomic_DNA"/>
</dbReference>
<dbReference type="InterPro" id="IPR030934">
    <property type="entry name" value="Intein_C"/>
</dbReference>
<dbReference type="InterPro" id="IPR031325">
    <property type="entry name" value="RHS_repeat"/>
</dbReference>
<dbReference type="Pfam" id="PF25023">
    <property type="entry name" value="TEN_YD-shell"/>
    <property type="match status" value="1"/>
</dbReference>
<dbReference type="InterPro" id="IPR050708">
    <property type="entry name" value="T6SS_VgrG/RHS"/>
</dbReference>
<evidence type="ECO:0000313" key="3">
    <source>
        <dbReference type="EMBL" id="UWZ34801.1"/>
    </source>
</evidence>
<dbReference type="PROSITE" id="PS50818">
    <property type="entry name" value="INTEIN_C_TER"/>
    <property type="match status" value="1"/>
</dbReference>
<dbReference type="CDD" id="cd00081">
    <property type="entry name" value="Hint"/>
    <property type="match status" value="1"/>
</dbReference>
<dbReference type="InterPro" id="IPR036844">
    <property type="entry name" value="Hint_dom_sf"/>
</dbReference>
<dbReference type="InterPro" id="IPR056823">
    <property type="entry name" value="TEN-like_YD-shell"/>
</dbReference>
<protein>
    <recommendedName>
        <fullName evidence="2">Teneurin-like YD-shell domain-containing protein</fullName>
    </recommendedName>
</protein>
<feature type="domain" description="Teneurin-like YD-shell" evidence="2">
    <location>
        <begin position="1488"/>
        <end position="1685"/>
    </location>
</feature>
<sequence length="2118" mass="225613">MTDRAGVKGVVFTLARADGGTGSAPVGVDIDYTDFRDGYGVAGFGSRLVLVSLPACVLSTPEVPACQEQIPVPGATNVETSSTVSVPQLTLAPASAGSSGSAGAGGGSVFALAAGNSSQTGDFRQTSLSPAGSWAGGGQSGDFTYAVPLRMPASLGGPAPSLSLGYSSGSVDARTAGTNSQPSQIGEGWDLPIPFIERSYRSCREDGGSTGDLCQMSRYNATLSFNGVSTSLVRDSNSGVWVAKDDSGLKIESLTGAANYTADGAHWRVTTQDGTQYYFGLNRLPTAASNGSQDTYSAAVVPVYGNNPGDYCYTGTFSGSWCNVAYRWNLDYVVDPRGNTMTYFYDKYFNGYGANNNTRVAAYDAAVYVKRIEYGTRKDQEFVGHAPVQVIVSNVRRCADAPTCSSWPDTPWDLSCATTASSCPGVGQRSPTFWSPMLVEAVLTQVWDAGSGTYKPVDRWNLRHDFPANSDGTTPQMWLRYVDHIGLANSTAASEPTIGFYGQELDNRVDSSTGLGVPKAKHWRMSMILTGPGGQIDVAYSAPECSPSSIPAAADDNIRLCFPQWSAPEGGTAGFGWFHKYVTTSVIERDNVGGSPPVVTSYLYDNDRTNAKALWHWDTNEIALTTTRTWSQFRGYSKVTTIAGGAGPTTTTSRLYYRGMDGDRLASGGARFAKITDLWGGDLLDQDPLRGFVREDTRWNGTLQAAGTTHTPSLTARGTRVEGWPDGTFTAYRVTETQTQHYERVDAVPTNVWSSTNTAYDSYGLPTDIVHTGVTGKETCTRTSYTQDAASNKVAYPYEVATYAGTTCGSGTLLSKSQTWYDGHANLTDLPGAGLPTKAQTLVTTSPSTVWSTATTGYDSYGRPVSSVDARGHTVTTAYTPASGGPVTQMATTDQFFTSGNTVTTTIDPTIGPITVVDMNGHKTEATYDALGRVTAVWKPTEDRAAGAPASEKYSYELNATAPSKTTAQVLQQINGPGNSNPVYLTSYTYYDGLLRTRNTQAPAPGGTGRMVTETKYDNRGNPATATAPFYNSSAAGSGLVNTAAASVPSQTVASYDNQDRLSTATLQALGVSQWSTSYSYDGDQSTVVPPDGGAARTYVDAWGRTSRLEVYPTSTVTGSHETTSYAYDTAGNLATLTDPAGNVTSYGYNLAGWRTSTTDPDTGTSTSSYNAAGDVIATTDGRGQTISHEYDQLGRETVRWANAISTGIKLATFTYDTLKKGLPTASTRWVGSDQFTVSVTGYTSRYQPTGQTWSIPMSQGALAGTYTIGYGYDRAEHPTSISYPAGGGLAAETVTTGYNTLGYPTTLTGTDPYVTATSYTQIGQLTQRVYGASGPGQLTRDYTWQPATGRLATITSKQPNTGGTGWTTIQNDTYTYTPTGDITRILDGTDNQSQCYRYDGQHRLTHAWTTLSGCTNLPTNADVDTSGKYPYYDRWSYDSANRQLAYTHQWTSQNAWTRVPTYGLAGTDPVHAATSVAQQGAYAHTDTMTYDNAGNTKQRTINGVVTDFTFNPENQFSAATVHATGGDQQTVHRYDATGALLIRLDPSGSTLYAAGQEYKAVGGTVTATRYYTHAGTTVAVRNTTGCYWLAADHQASANLTVNTTTGAVQRRWYTPYGADRATQGTWPTDRGFLNKQTNTSTGLLDVGAREYDPDLGTFISPDPFVALDSPTTFNAYAYAGHNPITHSDPSGLSWWGNLQEYLVGLGDGLNPFNVANETVEGINQVVEDPGRVVDDFNAEVDRWEPEYGPLAPGCVVVGHCQVIEDLKNGDYYEAGYGTAGVILFTAEVVAAVLSPAAGGLGAFRLMAAAAKAVTKVAKSTAKAAGKAAKAATKAAEDAVKVGKNAAKAGANAGESADVPIKCHSFDPSTPILMANGSTKAIEDVAVGDTVIATDPTTSETTTQSVTDLHVNLDTDLTDLTVMNEVGETQELKTTDRHPFWSDTAQNWVDAANLTPGDQLRTADHHTLVVLRVHSYIGAKTMRDLTVSNIHTYYVVAGNTPVLVHNCDPVSIYKAPGKGMTQKLLDDGFTPDDFPGSGNGYPDGRAYFGLGDEGKAIAQDYASRGGYDGTVIHIRIPRADFDQHFAPHVGSHNGVPRTEVAVPNTMFGILNRFRRELL</sequence>
<dbReference type="PANTHER" id="PTHR32305">
    <property type="match status" value="1"/>
</dbReference>
<reference evidence="3" key="1">
    <citation type="submission" date="2021-04" db="EMBL/GenBank/DDBJ databases">
        <title>Biosynthetic gene clusters of Dactylosporangioum roseum.</title>
        <authorList>
            <person name="Hartkoorn R.C."/>
            <person name="Beaudoing E."/>
            <person name="Hot D."/>
            <person name="Moureu S."/>
        </authorList>
    </citation>
    <scope>NUCLEOTIDE SEQUENCE</scope>
    <source>
        <strain evidence="3">NRRL B-16295</strain>
    </source>
</reference>
<dbReference type="InterPro" id="IPR006530">
    <property type="entry name" value="YD"/>
</dbReference>
<dbReference type="NCBIfam" id="TIGR01643">
    <property type="entry name" value="YD_repeat_2x"/>
    <property type="match status" value="2"/>
</dbReference>
<keyword evidence="4" id="KW-1185">Reference proteome</keyword>
<dbReference type="NCBIfam" id="TIGR01443">
    <property type="entry name" value="intein_Cterm"/>
    <property type="match status" value="1"/>
</dbReference>
<organism evidence="3 4">
    <name type="scientific">Dactylosporangium roseum</name>
    <dbReference type="NCBI Taxonomy" id="47989"/>
    <lineage>
        <taxon>Bacteria</taxon>
        <taxon>Bacillati</taxon>
        <taxon>Actinomycetota</taxon>
        <taxon>Actinomycetes</taxon>
        <taxon>Micromonosporales</taxon>
        <taxon>Micromonosporaceae</taxon>
        <taxon>Dactylosporangium</taxon>
    </lineage>
</organism>
<dbReference type="NCBIfam" id="TIGR03696">
    <property type="entry name" value="Rhs_assc_core"/>
    <property type="match status" value="1"/>
</dbReference>
<dbReference type="Proteomes" id="UP001058271">
    <property type="component" value="Chromosome"/>
</dbReference>
<dbReference type="Gene3D" id="2.170.16.10">
    <property type="entry name" value="Hedgehog/Intein (Hint) domain"/>
    <property type="match status" value="1"/>
</dbReference>
<dbReference type="InterPro" id="IPR022385">
    <property type="entry name" value="Rhs_assc_core"/>
</dbReference>
<dbReference type="PANTHER" id="PTHR32305:SF17">
    <property type="entry name" value="TRNA NUCLEASE WAPA"/>
    <property type="match status" value="1"/>
</dbReference>
<name>A0ABY5YZK6_9ACTN</name>
<dbReference type="Pfam" id="PF07591">
    <property type="entry name" value="PT-HINT"/>
    <property type="match status" value="1"/>
</dbReference>
<dbReference type="Gene3D" id="2.180.10.10">
    <property type="entry name" value="RHS repeat-associated core"/>
    <property type="match status" value="2"/>
</dbReference>